<dbReference type="GO" id="GO:0000160">
    <property type="term" value="P:phosphorelay signal transduction system"/>
    <property type="evidence" value="ECO:0007669"/>
    <property type="project" value="InterPro"/>
</dbReference>
<proteinExistence type="inferred from homology"/>
<dbReference type="GO" id="GO:0003677">
    <property type="term" value="F:DNA binding"/>
    <property type="evidence" value="ECO:0007669"/>
    <property type="project" value="UniProtKB-UniRule"/>
</dbReference>
<dbReference type="Pfam" id="PF00931">
    <property type="entry name" value="NB-ARC"/>
    <property type="match status" value="1"/>
</dbReference>
<dbReference type="PANTHER" id="PTHR35807">
    <property type="entry name" value="TRANSCRIPTIONAL REGULATOR REDD-RELATED"/>
    <property type="match status" value="1"/>
</dbReference>
<dbReference type="Gene3D" id="1.10.10.10">
    <property type="entry name" value="Winged helix-like DNA-binding domain superfamily/Winged helix DNA-binding domain"/>
    <property type="match status" value="1"/>
</dbReference>
<evidence type="ECO:0000256" key="3">
    <source>
        <dbReference type="ARBA" id="ARBA00023125"/>
    </source>
</evidence>
<dbReference type="SMART" id="SM00028">
    <property type="entry name" value="TPR"/>
    <property type="match status" value="4"/>
</dbReference>
<dbReference type="InterPro" id="IPR005158">
    <property type="entry name" value="BTAD"/>
</dbReference>
<reference evidence="7 8" key="1">
    <citation type="submission" date="2019-11" db="EMBL/GenBank/DDBJ databases">
        <authorList>
            <person name="Li X.-J."/>
            <person name="Feng X.-M."/>
        </authorList>
    </citation>
    <scope>NUCLEOTIDE SEQUENCE [LARGE SCALE GENOMIC DNA]</scope>
    <source>
        <strain evidence="7 8">XMNu-373</strain>
    </source>
</reference>
<evidence type="ECO:0000313" key="8">
    <source>
        <dbReference type="Proteomes" id="UP000460435"/>
    </source>
</evidence>
<evidence type="ECO:0000259" key="6">
    <source>
        <dbReference type="PROSITE" id="PS51755"/>
    </source>
</evidence>
<dbReference type="InterPro" id="IPR027417">
    <property type="entry name" value="P-loop_NTPase"/>
</dbReference>
<comment type="caution">
    <text evidence="7">The sequence shown here is derived from an EMBL/GenBank/DDBJ whole genome shotgun (WGS) entry which is preliminary data.</text>
</comment>
<dbReference type="PRINTS" id="PR00364">
    <property type="entry name" value="DISEASERSIST"/>
</dbReference>
<dbReference type="Proteomes" id="UP000460435">
    <property type="component" value="Unassembled WGS sequence"/>
</dbReference>
<dbReference type="InterPro" id="IPR016032">
    <property type="entry name" value="Sig_transdc_resp-reg_C-effctor"/>
</dbReference>
<sequence length="941" mass="102883">MAVEFNILGPVEIIAPDVTLSLPRRRERCLLAVLLWEVNRIVPAGRLAELLWDGHPPAAARPTLSSHVSRLRAALAGLAADGEGVELESANGGYRMIADPQSIDAHRFRALVDRAVAEDHPYDRINQLRTALELWRGPVADNAASEWLRDRLFADLEEQRLTAFEWMTSDGLSMGCVKVLPDLARTVNANPGHERLVGLFMRALCQAGRKVEALDVYDRTRAYLTGELGLDPGRALRELHQSILRDDLQVARHGQRIVGHFPVPRQLPAGMVGFAGRTVELEQLDSIVPDGAQSQVPGALAVIAGMPGVGKTTLAVHWAQRVASRFPDGQLYMNMRGFDAGRRSASTVETLRGFLSALDVPVEQLPESLSAQIGLYRSLVAGKRLLILLDNVMSTEQVRPLLPGAPGCVVVVTSRNQLFGLVATEGAYPIMLDVPDAEDAREILERRLGAERIAVDDGAANEIVALSGRLPLALTIVAAQASTRPCLPLRALAEELQDPGRLLDACSDVGEDVDIRAVYSGSYQTLSPESARLFRLLSLHVGPDVSVPVAVSLTRATVANVRRALAELARGHLVVESSPGRFGLHILTHAYAAELLTSIEKEAEVSAARECMLEHYLHTAYAGAMLLHPHRRPIVLTGPRSGVQPEKLSADDALEWFRAEREVLLELVSLAADQKSGVAPWQLVWAMAGALERHGRWRELEEAWQRALDAAQQTDDVPGQAVCHGGLAGVYITRNYVEKARSHAVRAREIFDRVGDRVGSARSLLDIGVVMEQSGHTADALEYLQQGLLAYKREGDVAGHARALTMISRVHAVRGEYHLSLEWGRSALALLEQINDRVGYVRALDNLGSSLQHVEEYPLAAHQLERALEIVRELGDKYREVDVLVHLGDVYFEMGKAQLAGEAWNSALAVSYEIGRKDIDGIQFRAVGQAEAVRSRHSGRS</sequence>
<organism evidence="7 8">
    <name type="scientific">Phytoactinopolyspora mesophila</name>
    <dbReference type="NCBI Taxonomy" id="2650750"/>
    <lineage>
        <taxon>Bacteria</taxon>
        <taxon>Bacillati</taxon>
        <taxon>Actinomycetota</taxon>
        <taxon>Actinomycetes</taxon>
        <taxon>Jiangellales</taxon>
        <taxon>Jiangellaceae</taxon>
        <taxon>Phytoactinopolyspora</taxon>
    </lineage>
</organism>
<feature type="domain" description="OmpR/PhoB-type" evidence="6">
    <location>
        <begin position="1"/>
        <end position="98"/>
    </location>
</feature>
<dbReference type="SUPFAM" id="SSF52540">
    <property type="entry name" value="P-loop containing nucleoside triphosphate hydrolases"/>
    <property type="match status" value="1"/>
</dbReference>
<dbReference type="Gene3D" id="3.40.50.300">
    <property type="entry name" value="P-loop containing nucleotide triphosphate hydrolases"/>
    <property type="match status" value="1"/>
</dbReference>
<dbReference type="Pfam" id="PF03704">
    <property type="entry name" value="BTAD"/>
    <property type="match status" value="1"/>
</dbReference>
<dbReference type="InterPro" id="IPR019734">
    <property type="entry name" value="TPR_rpt"/>
</dbReference>
<dbReference type="GO" id="GO:0006355">
    <property type="term" value="P:regulation of DNA-templated transcription"/>
    <property type="evidence" value="ECO:0007669"/>
    <property type="project" value="InterPro"/>
</dbReference>
<evidence type="ECO:0000256" key="1">
    <source>
        <dbReference type="ARBA" id="ARBA00005820"/>
    </source>
</evidence>
<dbReference type="InterPro" id="IPR001867">
    <property type="entry name" value="OmpR/PhoB-type_DNA-bd"/>
</dbReference>
<dbReference type="InterPro" id="IPR011990">
    <property type="entry name" value="TPR-like_helical_dom_sf"/>
</dbReference>
<name>A0A7K3M0S7_9ACTN</name>
<dbReference type="SMART" id="SM01043">
    <property type="entry name" value="BTAD"/>
    <property type="match status" value="1"/>
</dbReference>
<dbReference type="InterPro" id="IPR051677">
    <property type="entry name" value="AfsR-DnrI-RedD_regulator"/>
</dbReference>
<dbReference type="GO" id="GO:0043531">
    <property type="term" value="F:ADP binding"/>
    <property type="evidence" value="ECO:0007669"/>
    <property type="project" value="InterPro"/>
</dbReference>
<dbReference type="CDD" id="cd15831">
    <property type="entry name" value="BTAD"/>
    <property type="match status" value="1"/>
</dbReference>
<dbReference type="SUPFAM" id="SSF48452">
    <property type="entry name" value="TPR-like"/>
    <property type="match status" value="3"/>
</dbReference>
<gene>
    <name evidence="7" type="ORF">F7O44_07430</name>
</gene>
<keyword evidence="3 5" id="KW-0238">DNA-binding</keyword>
<dbReference type="RefSeq" id="WP_162449598.1">
    <property type="nucleotide sequence ID" value="NZ_WLZY01000002.1"/>
</dbReference>
<evidence type="ECO:0000256" key="4">
    <source>
        <dbReference type="ARBA" id="ARBA00023163"/>
    </source>
</evidence>
<dbReference type="PROSITE" id="PS51755">
    <property type="entry name" value="OMPR_PHOB"/>
    <property type="match status" value="1"/>
</dbReference>
<dbReference type="EMBL" id="WLZY01000002">
    <property type="protein sequence ID" value="NDL56901.1"/>
    <property type="molecule type" value="Genomic_DNA"/>
</dbReference>
<dbReference type="SUPFAM" id="SSF46894">
    <property type="entry name" value="C-terminal effector domain of the bipartite response regulators"/>
    <property type="match status" value="1"/>
</dbReference>
<dbReference type="InterPro" id="IPR002182">
    <property type="entry name" value="NB-ARC"/>
</dbReference>
<comment type="similarity">
    <text evidence="1">Belongs to the AfsR/DnrI/RedD regulatory family.</text>
</comment>
<protein>
    <submittedName>
        <fullName evidence="7">Tetratricopeptide repeat protein</fullName>
    </submittedName>
</protein>
<keyword evidence="4" id="KW-0804">Transcription</keyword>
<dbReference type="SMART" id="SM00862">
    <property type="entry name" value="Trans_reg_C"/>
    <property type="match status" value="1"/>
</dbReference>
<evidence type="ECO:0000256" key="2">
    <source>
        <dbReference type="ARBA" id="ARBA00023015"/>
    </source>
</evidence>
<accession>A0A7K3M0S7</accession>
<feature type="DNA-binding region" description="OmpR/PhoB-type" evidence="5">
    <location>
        <begin position="1"/>
        <end position="98"/>
    </location>
</feature>
<evidence type="ECO:0000313" key="7">
    <source>
        <dbReference type="EMBL" id="NDL56901.1"/>
    </source>
</evidence>
<evidence type="ECO:0000256" key="5">
    <source>
        <dbReference type="PROSITE-ProRule" id="PRU01091"/>
    </source>
</evidence>
<dbReference type="AlphaFoldDB" id="A0A7K3M0S7"/>
<dbReference type="Gene3D" id="1.25.40.10">
    <property type="entry name" value="Tetratricopeptide repeat domain"/>
    <property type="match status" value="2"/>
</dbReference>
<keyword evidence="2" id="KW-0805">Transcription regulation</keyword>
<dbReference type="InterPro" id="IPR036388">
    <property type="entry name" value="WH-like_DNA-bd_sf"/>
</dbReference>
<keyword evidence="8" id="KW-1185">Reference proteome</keyword>
<dbReference type="PANTHER" id="PTHR35807:SF1">
    <property type="entry name" value="TRANSCRIPTIONAL REGULATOR REDD"/>
    <property type="match status" value="1"/>
</dbReference>